<sequence length="218" mass="24285">MPSDRRTVLAICGTGAATALAGCADARASTRDVVSPHDPIEASLNTKRVFGVRNDHARERRGGCHELFNAHPFADEDRPLEENDAPAVFPQRIEPETYPGIPDGAHVAPMVPDEVVVYPAYEDTLEDEAAYSIPEPPLPVESLVTDRLRESFDEFIFDGRITVAERDDADSVNEGTETGYRLSRDTVDTLRIGDRFRFRPSYSEPGYVGDVLERWTEY</sequence>
<reference evidence="1 2" key="1">
    <citation type="submission" date="2016-10" db="EMBL/GenBank/DDBJ databases">
        <authorList>
            <person name="de Groot N.N."/>
        </authorList>
    </citation>
    <scope>NUCLEOTIDE SEQUENCE [LARGE SCALE GENOMIC DNA]</scope>
    <source>
        <strain evidence="1 2">SP2</strain>
    </source>
</reference>
<dbReference type="OMA" id="HELFNAH"/>
<dbReference type="PROSITE" id="PS51257">
    <property type="entry name" value="PROKAR_LIPOPROTEIN"/>
    <property type="match status" value="1"/>
</dbReference>
<dbReference type="PROSITE" id="PS51318">
    <property type="entry name" value="TAT"/>
    <property type="match status" value="1"/>
</dbReference>
<dbReference type="EMBL" id="FORO01000020">
    <property type="protein sequence ID" value="SFJ28321.1"/>
    <property type="molecule type" value="Genomic_DNA"/>
</dbReference>
<dbReference type="RefSeq" id="WP_005581698.1">
    <property type="nucleotide sequence ID" value="NZ_FORO01000020.1"/>
</dbReference>
<evidence type="ECO:0000313" key="1">
    <source>
        <dbReference type="EMBL" id="SFJ28321.1"/>
    </source>
</evidence>
<dbReference type="AlphaFoldDB" id="A0A1I3Q4J6"/>
<name>A0A1I3Q4J6_9EURY</name>
<dbReference type="OrthoDB" id="197398at2157"/>
<organism evidence="1 2">
    <name type="scientific">Natronobacterium gregoryi</name>
    <dbReference type="NCBI Taxonomy" id="44930"/>
    <lineage>
        <taxon>Archaea</taxon>
        <taxon>Methanobacteriati</taxon>
        <taxon>Methanobacteriota</taxon>
        <taxon>Stenosarchaea group</taxon>
        <taxon>Halobacteria</taxon>
        <taxon>Halobacteriales</taxon>
        <taxon>Natrialbaceae</taxon>
        <taxon>Natronobacterium</taxon>
    </lineage>
</organism>
<accession>A0A1I3Q4J6</accession>
<protein>
    <submittedName>
        <fullName evidence="1">Uncharacterized protein</fullName>
    </submittedName>
</protein>
<proteinExistence type="predicted"/>
<gene>
    <name evidence="1" type="ORF">SAMN05443661_12016</name>
</gene>
<dbReference type="InterPro" id="IPR006311">
    <property type="entry name" value="TAT_signal"/>
</dbReference>
<evidence type="ECO:0000313" key="2">
    <source>
        <dbReference type="Proteomes" id="UP000182829"/>
    </source>
</evidence>
<dbReference type="GeneID" id="14206855"/>
<dbReference type="Proteomes" id="UP000182829">
    <property type="component" value="Unassembled WGS sequence"/>
</dbReference>